<accession>A0A5D3AJD2</accession>
<feature type="region of interest" description="Disordered" evidence="1">
    <location>
        <begin position="167"/>
        <end position="195"/>
    </location>
</feature>
<dbReference type="EMBL" id="NIDF01000456">
    <property type="protein sequence ID" value="TYJ51114.1"/>
    <property type="molecule type" value="Genomic_DNA"/>
</dbReference>
<keyword evidence="3" id="KW-1185">Reference proteome</keyword>
<evidence type="ECO:0000313" key="3">
    <source>
        <dbReference type="Proteomes" id="UP000322245"/>
    </source>
</evidence>
<gene>
    <name evidence="2" type="ORF">B9479_008333</name>
</gene>
<evidence type="ECO:0000256" key="1">
    <source>
        <dbReference type="SAM" id="MobiDB-lite"/>
    </source>
</evidence>
<dbReference type="AlphaFoldDB" id="A0A5D3AJD2"/>
<reference evidence="2 3" key="1">
    <citation type="submission" date="2017-05" db="EMBL/GenBank/DDBJ databases">
        <title>The Genome Sequence of Tsuchiyaea wingfieldii DSM 27421.</title>
        <authorList>
            <person name="Cuomo C."/>
            <person name="Passer A."/>
            <person name="Billmyre B."/>
            <person name="Heitman J."/>
        </authorList>
    </citation>
    <scope>NUCLEOTIDE SEQUENCE [LARGE SCALE GENOMIC DNA]</scope>
    <source>
        <strain evidence="2 3">DSM 27421</strain>
    </source>
</reference>
<proteinExistence type="predicted"/>
<sequence length="195" mass="21257">MASNGNNDIVAEVTTAFEQDVLEDHRSHLNRAEEQMFGKCSRRFHAMFREALDDPSHADDKALFVEHGTRNLSMVSSEVAAWSLISSGKTADHLEIEDLNELGLSVALENEFTGFIRQMKSFITNGDVSMPQDLITDYKAIKTDEEFEATAETTRAAVEHAIATSRTWGASRASGGRGDAASGASDGGAQEDKEE</sequence>
<protein>
    <submittedName>
        <fullName evidence="2">Uncharacterized protein</fullName>
    </submittedName>
</protein>
<feature type="compositionally biased region" description="Low complexity" evidence="1">
    <location>
        <begin position="169"/>
        <end position="188"/>
    </location>
</feature>
<name>A0A5D3AJD2_9TREE</name>
<comment type="caution">
    <text evidence="2">The sequence shown here is derived from an EMBL/GenBank/DDBJ whole genome shotgun (WGS) entry which is preliminary data.</text>
</comment>
<organism evidence="2 3">
    <name type="scientific">Cryptococcus floricola</name>
    <dbReference type="NCBI Taxonomy" id="2591691"/>
    <lineage>
        <taxon>Eukaryota</taxon>
        <taxon>Fungi</taxon>
        <taxon>Dikarya</taxon>
        <taxon>Basidiomycota</taxon>
        <taxon>Agaricomycotina</taxon>
        <taxon>Tremellomycetes</taxon>
        <taxon>Tremellales</taxon>
        <taxon>Cryptococcaceae</taxon>
        <taxon>Cryptococcus</taxon>
    </lineage>
</organism>
<dbReference type="Proteomes" id="UP000322245">
    <property type="component" value="Unassembled WGS sequence"/>
</dbReference>
<evidence type="ECO:0000313" key="2">
    <source>
        <dbReference type="EMBL" id="TYJ51114.1"/>
    </source>
</evidence>